<evidence type="ECO:0000256" key="5">
    <source>
        <dbReference type="ARBA" id="ARBA00022741"/>
    </source>
</evidence>
<dbReference type="GO" id="GO:0051301">
    <property type="term" value="P:cell division"/>
    <property type="evidence" value="ECO:0007669"/>
    <property type="project" value="UniProtKB-KW"/>
</dbReference>
<name>A0A1M5LL30_9ALTE</name>
<dbReference type="HAMAP" id="MF_00639">
    <property type="entry name" value="MurD"/>
    <property type="match status" value="1"/>
</dbReference>
<dbReference type="UniPathway" id="UPA00219"/>
<dbReference type="Pfam" id="PF21799">
    <property type="entry name" value="MurD-like_N"/>
    <property type="match status" value="1"/>
</dbReference>
<keyword evidence="6 7" id="KW-0067">ATP-binding</keyword>
<dbReference type="InterPro" id="IPR013221">
    <property type="entry name" value="Mur_ligase_cen"/>
</dbReference>
<evidence type="ECO:0000259" key="9">
    <source>
        <dbReference type="Pfam" id="PF02875"/>
    </source>
</evidence>
<protein>
    <recommendedName>
        <fullName evidence="7 8">UDP-N-acetylmuramoylalanine--D-glutamate ligase</fullName>
        <ecNumber evidence="7 8">6.3.2.9</ecNumber>
    </recommendedName>
    <alternativeName>
        <fullName evidence="7">D-glutamic acid-adding enzyme</fullName>
    </alternativeName>
    <alternativeName>
        <fullName evidence="7">UDP-N-acetylmuramoyl-L-alanyl-D-glutamate synthetase</fullName>
    </alternativeName>
</protein>
<evidence type="ECO:0000313" key="12">
    <source>
        <dbReference type="Proteomes" id="UP000184520"/>
    </source>
</evidence>
<dbReference type="PANTHER" id="PTHR43692:SF1">
    <property type="entry name" value="UDP-N-ACETYLMURAMOYLALANINE--D-GLUTAMATE LIGASE"/>
    <property type="match status" value="1"/>
</dbReference>
<dbReference type="GO" id="GO:0008360">
    <property type="term" value="P:regulation of cell shape"/>
    <property type="evidence" value="ECO:0007669"/>
    <property type="project" value="UniProtKB-KW"/>
</dbReference>
<dbReference type="SUPFAM" id="SSF51984">
    <property type="entry name" value="MurCD N-terminal domain"/>
    <property type="match status" value="1"/>
</dbReference>
<dbReference type="SUPFAM" id="SSF53244">
    <property type="entry name" value="MurD-like peptide ligases, peptide-binding domain"/>
    <property type="match status" value="1"/>
</dbReference>
<dbReference type="SUPFAM" id="SSF53623">
    <property type="entry name" value="MurD-like peptide ligases, catalytic domain"/>
    <property type="match status" value="1"/>
</dbReference>
<dbReference type="GO" id="GO:0005737">
    <property type="term" value="C:cytoplasm"/>
    <property type="evidence" value="ECO:0007669"/>
    <property type="project" value="UniProtKB-SubCell"/>
</dbReference>
<evidence type="ECO:0000256" key="7">
    <source>
        <dbReference type="HAMAP-Rule" id="MF_00639"/>
    </source>
</evidence>
<accession>A0A1M5LL30</accession>
<keyword evidence="7 8" id="KW-0131">Cell cycle</keyword>
<dbReference type="InterPro" id="IPR004101">
    <property type="entry name" value="Mur_ligase_C"/>
</dbReference>
<dbReference type="STRING" id="634436.SAMN05216361_2703"/>
<dbReference type="Pfam" id="PF02875">
    <property type="entry name" value="Mur_ligase_C"/>
    <property type="match status" value="1"/>
</dbReference>
<comment type="similarity">
    <text evidence="7">Belongs to the MurCDEF family.</text>
</comment>
<dbReference type="InterPro" id="IPR036615">
    <property type="entry name" value="Mur_ligase_C_dom_sf"/>
</dbReference>
<comment type="subcellular location">
    <subcellularLocation>
        <location evidence="1 7 8">Cytoplasm</location>
    </subcellularLocation>
</comment>
<feature type="domain" description="Mur ligase C-terminal" evidence="9">
    <location>
        <begin position="300"/>
        <end position="413"/>
    </location>
</feature>
<keyword evidence="3 7" id="KW-0963">Cytoplasm</keyword>
<dbReference type="GO" id="GO:0005524">
    <property type="term" value="F:ATP binding"/>
    <property type="evidence" value="ECO:0007669"/>
    <property type="project" value="UniProtKB-UniRule"/>
</dbReference>
<keyword evidence="5 7" id="KW-0547">Nucleotide-binding</keyword>
<reference evidence="12" key="1">
    <citation type="submission" date="2016-11" db="EMBL/GenBank/DDBJ databases">
        <authorList>
            <person name="Varghese N."/>
            <person name="Submissions S."/>
        </authorList>
    </citation>
    <scope>NUCLEOTIDE SEQUENCE [LARGE SCALE GENOMIC DNA]</scope>
    <source>
        <strain evidence="12">CGMCC 1.8995</strain>
    </source>
</reference>
<dbReference type="PANTHER" id="PTHR43692">
    <property type="entry name" value="UDP-N-ACETYLMURAMOYLALANINE--D-GLUTAMATE LIGASE"/>
    <property type="match status" value="1"/>
</dbReference>
<dbReference type="GO" id="GO:0009252">
    <property type="term" value="P:peptidoglycan biosynthetic process"/>
    <property type="evidence" value="ECO:0007669"/>
    <property type="project" value="UniProtKB-UniRule"/>
</dbReference>
<dbReference type="GO" id="GO:0071555">
    <property type="term" value="P:cell wall organization"/>
    <property type="evidence" value="ECO:0007669"/>
    <property type="project" value="UniProtKB-KW"/>
</dbReference>
<keyword evidence="7 8" id="KW-0961">Cell wall biogenesis/degradation</keyword>
<dbReference type="Gene3D" id="3.90.190.20">
    <property type="entry name" value="Mur ligase, C-terminal domain"/>
    <property type="match status" value="1"/>
</dbReference>
<proteinExistence type="inferred from homology"/>
<dbReference type="Proteomes" id="UP000184520">
    <property type="component" value="Unassembled WGS sequence"/>
</dbReference>
<dbReference type="EC" id="6.3.2.9" evidence="7 8"/>
<dbReference type="Pfam" id="PF08245">
    <property type="entry name" value="Mur_ligase_M"/>
    <property type="match status" value="1"/>
</dbReference>
<dbReference type="GO" id="GO:0008764">
    <property type="term" value="F:UDP-N-acetylmuramoylalanine-D-glutamate ligase activity"/>
    <property type="evidence" value="ECO:0007669"/>
    <property type="project" value="UniProtKB-UniRule"/>
</dbReference>
<comment type="pathway">
    <text evidence="2 7 8">Cell wall biogenesis; peptidoglycan biosynthesis.</text>
</comment>
<feature type="binding site" evidence="7">
    <location>
        <begin position="112"/>
        <end position="118"/>
    </location>
    <ligand>
        <name>ATP</name>
        <dbReference type="ChEBI" id="CHEBI:30616"/>
    </ligand>
</feature>
<keyword evidence="12" id="KW-1185">Reference proteome</keyword>
<evidence type="ECO:0000256" key="1">
    <source>
        <dbReference type="ARBA" id="ARBA00004496"/>
    </source>
</evidence>
<evidence type="ECO:0000256" key="6">
    <source>
        <dbReference type="ARBA" id="ARBA00022840"/>
    </source>
</evidence>
<sequence length="438" mass="45347">MTNLINNANNVVVAGAGITGMSCVRYLLDQGKSVKLWDTRPDASVPDTLTIDVTCGELPADYWQGVDVLVVSPGISPALPAIQDADACGVKVVGDIELFAQAIQCPVLGVTGSNGKTTVTLLATHILEHLGIKAVAAGNVGLPALDALALAPQAVVLELSSFQLETTESLSLVAATLLNISADHLDRHGSFEAYREAKQRIFAHAACAVTHRDDAETSPCNADIPCIETGLTQSQTGFGWDATSQAILYNGAPLLKLSDTQLVGLHNVLNIQAALALVSALEIDLSEAAEAVKTFKPAPHRCAKIAVKGGVSYIDDSKATNIGATEAALTGLAPSLTGRLVLIAGGDAKGADLSELKPLLDEHVDVVIALGRDGKVLSDIAENGHYVATLPDAVSLAASLTQPGDTVLLSPACASLDMFKNYQHRAEVFAGAIGELSA</sequence>
<feature type="domain" description="Mur ligase central" evidence="10">
    <location>
        <begin position="110"/>
        <end position="277"/>
    </location>
</feature>
<keyword evidence="7 8" id="KW-0573">Peptidoglycan synthesis</keyword>
<gene>
    <name evidence="7" type="primary">murD</name>
    <name evidence="11" type="ORF">SAMN05216361_2703</name>
</gene>
<dbReference type="Gene3D" id="3.40.1190.10">
    <property type="entry name" value="Mur-like, catalytic domain"/>
    <property type="match status" value="1"/>
</dbReference>
<dbReference type="EMBL" id="FQWD01000004">
    <property type="protein sequence ID" value="SHG65666.1"/>
    <property type="molecule type" value="Genomic_DNA"/>
</dbReference>
<comment type="function">
    <text evidence="7 8">Cell wall formation. Catalyzes the addition of glutamate to the nucleotide precursor UDP-N-acetylmuramoyl-L-alanine (UMA).</text>
</comment>
<dbReference type="NCBIfam" id="TIGR01087">
    <property type="entry name" value="murD"/>
    <property type="match status" value="1"/>
</dbReference>
<evidence type="ECO:0000259" key="10">
    <source>
        <dbReference type="Pfam" id="PF08245"/>
    </source>
</evidence>
<keyword evidence="7 8" id="KW-0132">Cell division</keyword>
<dbReference type="InterPro" id="IPR005762">
    <property type="entry name" value="MurD"/>
</dbReference>
<keyword evidence="7 8" id="KW-0133">Cell shape</keyword>
<comment type="catalytic activity">
    <reaction evidence="7 8">
        <text>UDP-N-acetyl-alpha-D-muramoyl-L-alanine + D-glutamate + ATP = UDP-N-acetyl-alpha-D-muramoyl-L-alanyl-D-glutamate + ADP + phosphate + H(+)</text>
        <dbReference type="Rhea" id="RHEA:16429"/>
        <dbReference type="ChEBI" id="CHEBI:15378"/>
        <dbReference type="ChEBI" id="CHEBI:29986"/>
        <dbReference type="ChEBI" id="CHEBI:30616"/>
        <dbReference type="ChEBI" id="CHEBI:43474"/>
        <dbReference type="ChEBI" id="CHEBI:83898"/>
        <dbReference type="ChEBI" id="CHEBI:83900"/>
        <dbReference type="ChEBI" id="CHEBI:456216"/>
        <dbReference type="EC" id="6.3.2.9"/>
    </reaction>
</comment>
<dbReference type="RefSeq" id="WP_073323305.1">
    <property type="nucleotide sequence ID" value="NZ_FQWD01000004.1"/>
</dbReference>
<organism evidence="11 12">
    <name type="scientific">Marisediminitalea aggregata</name>
    <dbReference type="NCBI Taxonomy" id="634436"/>
    <lineage>
        <taxon>Bacteria</taxon>
        <taxon>Pseudomonadati</taxon>
        <taxon>Pseudomonadota</taxon>
        <taxon>Gammaproteobacteria</taxon>
        <taxon>Alteromonadales</taxon>
        <taxon>Alteromonadaceae</taxon>
        <taxon>Marisediminitalea</taxon>
    </lineage>
</organism>
<evidence type="ECO:0000256" key="3">
    <source>
        <dbReference type="ARBA" id="ARBA00022490"/>
    </source>
</evidence>
<evidence type="ECO:0000256" key="2">
    <source>
        <dbReference type="ARBA" id="ARBA00004752"/>
    </source>
</evidence>
<dbReference type="InterPro" id="IPR036565">
    <property type="entry name" value="Mur-like_cat_sf"/>
</dbReference>
<dbReference type="Gene3D" id="3.40.50.720">
    <property type="entry name" value="NAD(P)-binding Rossmann-like Domain"/>
    <property type="match status" value="1"/>
</dbReference>
<evidence type="ECO:0000313" key="11">
    <source>
        <dbReference type="EMBL" id="SHG65666.1"/>
    </source>
</evidence>
<dbReference type="OrthoDB" id="9809796at2"/>
<evidence type="ECO:0000256" key="8">
    <source>
        <dbReference type="RuleBase" id="RU003664"/>
    </source>
</evidence>
<keyword evidence="4 7" id="KW-0436">Ligase</keyword>
<dbReference type="AlphaFoldDB" id="A0A1M5LL30"/>
<evidence type="ECO:0000256" key="4">
    <source>
        <dbReference type="ARBA" id="ARBA00022598"/>
    </source>
</evidence>